<reference evidence="2" key="1">
    <citation type="journal article" date="2022" name="Int. J. Mol. Sci.">
        <title>Draft Genome of Tanacetum Coccineum: Genomic Comparison of Closely Related Tanacetum-Family Plants.</title>
        <authorList>
            <person name="Yamashiro T."/>
            <person name="Shiraishi A."/>
            <person name="Nakayama K."/>
            <person name="Satake H."/>
        </authorList>
    </citation>
    <scope>NUCLEOTIDE SEQUENCE</scope>
</reference>
<keyword evidence="2" id="KW-0378">Hydrolase</keyword>
<dbReference type="Proteomes" id="UP001151760">
    <property type="component" value="Unassembled WGS sequence"/>
</dbReference>
<sequence>MIVAEEPEIRNVADLKSTDSNKTIEVIVYRKWISTHNQTRLPTKFCCMLIDKQDTPIQANMGVEDAEYFDQLLELHTAYRISGFSCDKTSPWERTLENDTSLIFGKYIQLHNIPNDDFPEHYFNFAAYNELMQYSQLLTQIADKNPFHLPDSLKKLEGTTHTFQLHFDTMSTSKRPDFVLDTVFQNPPFPLPTSPPQHLTLTRTIPIPTNATTSPALLTTASNEPEVTKTETQKPTSPEATPPGNQNPVEIDNEPKRKNPPESSAQRSLYMGYQGIHPTEATKKTKHEDNTTPDP</sequence>
<keyword evidence="3" id="KW-1185">Reference proteome</keyword>
<dbReference type="InterPro" id="IPR012340">
    <property type="entry name" value="NA-bd_OB-fold"/>
</dbReference>
<name>A0ABQ4YPQ4_9ASTR</name>
<dbReference type="SUPFAM" id="SSF50249">
    <property type="entry name" value="Nucleic acid-binding proteins"/>
    <property type="match status" value="1"/>
</dbReference>
<comment type="caution">
    <text evidence="2">The sequence shown here is derived from an EMBL/GenBank/DDBJ whole genome shotgun (WGS) entry which is preliminary data.</text>
</comment>
<evidence type="ECO:0000313" key="2">
    <source>
        <dbReference type="EMBL" id="GJS79854.1"/>
    </source>
</evidence>
<reference evidence="2" key="2">
    <citation type="submission" date="2022-01" db="EMBL/GenBank/DDBJ databases">
        <authorList>
            <person name="Yamashiro T."/>
            <person name="Shiraishi A."/>
            <person name="Satake H."/>
            <person name="Nakayama K."/>
        </authorList>
    </citation>
    <scope>NUCLEOTIDE SEQUENCE</scope>
</reference>
<feature type="compositionally biased region" description="Polar residues" evidence="1">
    <location>
        <begin position="233"/>
        <end position="248"/>
    </location>
</feature>
<accession>A0ABQ4YPQ4</accession>
<keyword evidence="2" id="KW-0347">Helicase</keyword>
<protein>
    <submittedName>
        <fullName evidence="2">DNA helicase</fullName>
    </submittedName>
</protein>
<feature type="compositionally biased region" description="Low complexity" evidence="1">
    <location>
        <begin position="208"/>
        <end position="223"/>
    </location>
</feature>
<feature type="compositionally biased region" description="Basic and acidic residues" evidence="1">
    <location>
        <begin position="280"/>
        <end position="295"/>
    </location>
</feature>
<keyword evidence="2" id="KW-0067">ATP-binding</keyword>
<evidence type="ECO:0000256" key="1">
    <source>
        <dbReference type="SAM" id="MobiDB-lite"/>
    </source>
</evidence>
<evidence type="ECO:0000313" key="3">
    <source>
        <dbReference type="Proteomes" id="UP001151760"/>
    </source>
</evidence>
<gene>
    <name evidence="2" type="ORF">Tco_0729735</name>
</gene>
<keyword evidence="2" id="KW-0547">Nucleotide-binding</keyword>
<dbReference type="Gene3D" id="2.40.50.140">
    <property type="entry name" value="Nucleic acid-binding proteins"/>
    <property type="match status" value="1"/>
</dbReference>
<feature type="region of interest" description="Disordered" evidence="1">
    <location>
        <begin position="207"/>
        <end position="295"/>
    </location>
</feature>
<proteinExistence type="predicted"/>
<dbReference type="EMBL" id="BQNB010010628">
    <property type="protein sequence ID" value="GJS79854.1"/>
    <property type="molecule type" value="Genomic_DNA"/>
</dbReference>
<organism evidence="2 3">
    <name type="scientific">Tanacetum coccineum</name>
    <dbReference type="NCBI Taxonomy" id="301880"/>
    <lineage>
        <taxon>Eukaryota</taxon>
        <taxon>Viridiplantae</taxon>
        <taxon>Streptophyta</taxon>
        <taxon>Embryophyta</taxon>
        <taxon>Tracheophyta</taxon>
        <taxon>Spermatophyta</taxon>
        <taxon>Magnoliopsida</taxon>
        <taxon>eudicotyledons</taxon>
        <taxon>Gunneridae</taxon>
        <taxon>Pentapetalae</taxon>
        <taxon>asterids</taxon>
        <taxon>campanulids</taxon>
        <taxon>Asterales</taxon>
        <taxon>Asteraceae</taxon>
        <taxon>Asteroideae</taxon>
        <taxon>Anthemideae</taxon>
        <taxon>Anthemidinae</taxon>
        <taxon>Tanacetum</taxon>
    </lineage>
</organism>
<dbReference type="GO" id="GO:0004386">
    <property type="term" value="F:helicase activity"/>
    <property type="evidence" value="ECO:0007669"/>
    <property type="project" value="UniProtKB-KW"/>
</dbReference>